<comment type="subcellular location">
    <subcellularLocation>
        <location evidence="1">Membrane</location>
        <topology evidence="1">Multi-pass membrane protein</topology>
    </subcellularLocation>
</comment>
<feature type="transmembrane region" description="Helical" evidence="6">
    <location>
        <begin position="122"/>
        <end position="142"/>
    </location>
</feature>
<dbReference type="PANTHER" id="PTHR30474">
    <property type="entry name" value="CELL CYCLE PROTEIN"/>
    <property type="match status" value="1"/>
</dbReference>
<dbReference type="GO" id="GO:0051301">
    <property type="term" value="P:cell division"/>
    <property type="evidence" value="ECO:0007669"/>
    <property type="project" value="InterPro"/>
</dbReference>
<name>A0A839K2P2_9FIRM</name>
<keyword evidence="4 6" id="KW-1133">Transmembrane helix</keyword>
<feature type="transmembrane region" description="Helical" evidence="6">
    <location>
        <begin position="404"/>
        <end position="427"/>
    </location>
</feature>
<dbReference type="EMBL" id="JACEGA010000001">
    <property type="protein sequence ID" value="MBB2183637.1"/>
    <property type="molecule type" value="Genomic_DNA"/>
</dbReference>
<keyword evidence="8" id="KW-1185">Reference proteome</keyword>
<feature type="transmembrane region" description="Helical" evidence="6">
    <location>
        <begin position="295"/>
        <end position="318"/>
    </location>
</feature>
<evidence type="ECO:0000256" key="5">
    <source>
        <dbReference type="ARBA" id="ARBA00023136"/>
    </source>
</evidence>
<keyword evidence="2 6" id="KW-0812">Transmembrane</keyword>
<dbReference type="GO" id="GO:0015648">
    <property type="term" value="F:lipid-linked peptidoglycan transporter activity"/>
    <property type="evidence" value="ECO:0007669"/>
    <property type="project" value="TreeGrafter"/>
</dbReference>
<feature type="transmembrane region" description="Helical" evidence="6">
    <location>
        <begin position="338"/>
        <end position="360"/>
    </location>
</feature>
<keyword evidence="5 6" id="KW-0472">Membrane</keyword>
<feature type="transmembrane region" description="Helical" evidence="6">
    <location>
        <begin position="148"/>
        <end position="167"/>
    </location>
</feature>
<evidence type="ECO:0000256" key="2">
    <source>
        <dbReference type="ARBA" id="ARBA00022692"/>
    </source>
</evidence>
<evidence type="ECO:0000256" key="4">
    <source>
        <dbReference type="ARBA" id="ARBA00022989"/>
    </source>
</evidence>
<evidence type="ECO:0000256" key="6">
    <source>
        <dbReference type="SAM" id="Phobius"/>
    </source>
</evidence>
<protein>
    <submittedName>
        <fullName evidence="7">FtsW/RodA/SpoVE family cell cycle protein</fullName>
    </submittedName>
</protein>
<feature type="transmembrane region" description="Helical" evidence="6">
    <location>
        <begin position="94"/>
        <end position="115"/>
    </location>
</feature>
<reference evidence="7 8" key="1">
    <citation type="submission" date="2020-07" db="EMBL/GenBank/DDBJ databases">
        <title>Characterization and genome sequencing of isolate MD1, a novel member within the family Lachnospiraceae.</title>
        <authorList>
            <person name="Rettenmaier R."/>
            <person name="Di Bello L."/>
            <person name="Zinser C."/>
            <person name="Scheitz K."/>
            <person name="Liebl W."/>
            <person name="Zverlov V."/>
        </authorList>
    </citation>
    <scope>NUCLEOTIDE SEQUENCE [LARGE SCALE GENOMIC DNA]</scope>
    <source>
        <strain evidence="7 8">MD1</strain>
    </source>
</reference>
<evidence type="ECO:0000256" key="1">
    <source>
        <dbReference type="ARBA" id="ARBA00004141"/>
    </source>
</evidence>
<feature type="transmembrane region" description="Helical" evidence="6">
    <location>
        <begin position="66"/>
        <end position="88"/>
    </location>
</feature>
<gene>
    <name evidence="7" type="ORF">H0486_12210</name>
</gene>
<dbReference type="GO" id="GO:0032153">
    <property type="term" value="C:cell division site"/>
    <property type="evidence" value="ECO:0007669"/>
    <property type="project" value="TreeGrafter"/>
</dbReference>
<evidence type="ECO:0000313" key="7">
    <source>
        <dbReference type="EMBL" id="MBB2183637.1"/>
    </source>
</evidence>
<dbReference type="GO" id="GO:0005886">
    <property type="term" value="C:plasma membrane"/>
    <property type="evidence" value="ECO:0007669"/>
    <property type="project" value="TreeGrafter"/>
</dbReference>
<dbReference type="RefSeq" id="WP_228353267.1">
    <property type="nucleotide sequence ID" value="NZ_JACEGA010000001.1"/>
</dbReference>
<feature type="transmembrane region" description="Helical" evidence="6">
    <location>
        <begin position="254"/>
        <end position="274"/>
    </location>
</feature>
<organism evidence="7 8">
    <name type="scientific">Variimorphobacter saccharofermentans</name>
    <dbReference type="NCBI Taxonomy" id="2755051"/>
    <lineage>
        <taxon>Bacteria</taxon>
        <taxon>Bacillati</taxon>
        <taxon>Bacillota</taxon>
        <taxon>Clostridia</taxon>
        <taxon>Lachnospirales</taxon>
        <taxon>Lachnospiraceae</taxon>
        <taxon>Variimorphobacter</taxon>
    </lineage>
</organism>
<keyword evidence="3" id="KW-0133">Cell shape</keyword>
<dbReference type="InterPro" id="IPR001182">
    <property type="entry name" value="FtsW/RodA"/>
</dbReference>
<accession>A0A839K2P2</accession>
<feature type="transmembrane region" description="Helical" evidence="6">
    <location>
        <begin position="231"/>
        <end position="248"/>
    </location>
</feature>
<sequence length="444" mass="50203">MNLIMELIKYMMILLIGIYTFFSFNVIRYKSKRKQTRAYHIMTTIIFFLHFIGYMALFLQTWSIKLLLLYGGELLLFAMVLILYQTFYPRISRLLLRNMLMLLTISFIVLTRLSINKAIRQVIIVAISFLLCLIVPQAIKSLQWIKRFGWVYGVVGIILLLIVLVMGRTSYGATNWLNIAGFSFQPSEFVKLLFVISIAALFQEGTDFKRICVITVMAAANVLILVLHRDLGGALIFFITYIFMLYVATSKPIYLFSGLAAGSVAAIIAYRLFYHVRVRVIAWQNPFGYIDKEGYQITQSLFAIGTGGWFGMGLNRGLPTDIPVVDSDFIFSAISEELGGLFAICLILLFTSCFVMFINIALHQEEMFYRQIALGFSVMFGFQVILSIGGVIKFIPSTGVTLPLISSGGSSVLSTIIMFMIMQGVYLKEKTVKRETNQVNGEIV</sequence>
<comment type="caution">
    <text evidence="7">The sequence shown here is derived from an EMBL/GenBank/DDBJ whole genome shotgun (WGS) entry which is preliminary data.</text>
</comment>
<feature type="transmembrane region" description="Helical" evidence="6">
    <location>
        <begin position="7"/>
        <end position="27"/>
    </location>
</feature>
<dbReference type="PANTHER" id="PTHR30474:SF3">
    <property type="entry name" value="PEPTIDOGLYCAN GLYCOSYLTRANSFERASE RODA"/>
    <property type="match status" value="1"/>
</dbReference>
<dbReference type="GO" id="GO:0008360">
    <property type="term" value="P:regulation of cell shape"/>
    <property type="evidence" value="ECO:0007669"/>
    <property type="project" value="UniProtKB-KW"/>
</dbReference>
<proteinExistence type="predicted"/>
<feature type="transmembrane region" description="Helical" evidence="6">
    <location>
        <begin position="372"/>
        <end position="392"/>
    </location>
</feature>
<feature type="transmembrane region" description="Helical" evidence="6">
    <location>
        <begin position="179"/>
        <end position="202"/>
    </location>
</feature>
<evidence type="ECO:0000313" key="8">
    <source>
        <dbReference type="Proteomes" id="UP000574276"/>
    </source>
</evidence>
<evidence type="ECO:0000256" key="3">
    <source>
        <dbReference type="ARBA" id="ARBA00022960"/>
    </source>
</evidence>
<dbReference type="AlphaFoldDB" id="A0A839K2P2"/>
<dbReference type="Pfam" id="PF01098">
    <property type="entry name" value="FTSW_RODA_SPOVE"/>
    <property type="match status" value="1"/>
</dbReference>
<dbReference type="Proteomes" id="UP000574276">
    <property type="component" value="Unassembled WGS sequence"/>
</dbReference>
<feature type="transmembrane region" description="Helical" evidence="6">
    <location>
        <begin position="39"/>
        <end position="59"/>
    </location>
</feature>